<dbReference type="PANTHER" id="PTHR46880:SF5">
    <property type="entry name" value="DUF4371 DOMAIN-CONTAINING PROTEIN"/>
    <property type="match status" value="1"/>
</dbReference>
<evidence type="ECO:0000313" key="1">
    <source>
        <dbReference type="EMBL" id="KAJ8049046.1"/>
    </source>
</evidence>
<proteinExistence type="predicted"/>
<protein>
    <recommendedName>
        <fullName evidence="3">Zinc finger protein 862-like</fullName>
    </recommendedName>
</protein>
<dbReference type="Proteomes" id="UP001152320">
    <property type="component" value="Chromosome 1"/>
</dbReference>
<organism evidence="1 2">
    <name type="scientific">Holothuria leucospilota</name>
    <name type="common">Black long sea cucumber</name>
    <name type="synonym">Mertensiothuria leucospilota</name>
    <dbReference type="NCBI Taxonomy" id="206669"/>
    <lineage>
        <taxon>Eukaryota</taxon>
        <taxon>Metazoa</taxon>
        <taxon>Echinodermata</taxon>
        <taxon>Eleutherozoa</taxon>
        <taxon>Echinozoa</taxon>
        <taxon>Holothuroidea</taxon>
        <taxon>Aspidochirotacea</taxon>
        <taxon>Aspidochirotida</taxon>
        <taxon>Holothuriidae</taxon>
        <taxon>Holothuria</taxon>
    </lineage>
</organism>
<dbReference type="OrthoDB" id="10060990at2759"/>
<evidence type="ECO:0008006" key="3">
    <source>
        <dbReference type="Google" id="ProtNLM"/>
    </source>
</evidence>
<keyword evidence="2" id="KW-1185">Reference proteome</keyword>
<dbReference type="AlphaFoldDB" id="A0A9Q1CPJ9"/>
<evidence type="ECO:0000313" key="2">
    <source>
        <dbReference type="Proteomes" id="UP001152320"/>
    </source>
</evidence>
<name>A0A9Q1CPJ9_HOLLE</name>
<dbReference type="SUPFAM" id="SSF53098">
    <property type="entry name" value="Ribonuclease H-like"/>
    <property type="match status" value="1"/>
</dbReference>
<dbReference type="PANTHER" id="PTHR46880">
    <property type="entry name" value="RAS-ASSOCIATING DOMAIN-CONTAINING PROTEIN"/>
    <property type="match status" value="1"/>
</dbReference>
<dbReference type="InterPro" id="IPR012337">
    <property type="entry name" value="RNaseH-like_sf"/>
</dbReference>
<reference evidence="1" key="1">
    <citation type="submission" date="2021-10" db="EMBL/GenBank/DDBJ databases">
        <title>Tropical sea cucumber genome reveals ecological adaptation and Cuvierian tubules defense mechanism.</title>
        <authorList>
            <person name="Chen T."/>
        </authorList>
    </citation>
    <scope>NUCLEOTIDE SEQUENCE</scope>
    <source>
        <strain evidence="1">Nanhai2018</strain>
        <tissue evidence="1">Muscle</tissue>
    </source>
</reference>
<gene>
    <name evidence="1" type="ORF">HOLleu_01602</name>
</gene>
<sequence>MLLRECQKRTNILKKVFNTAYMILKCELPFTLFPNMLKLQIKNGSDIDGLSSYRTNTACRRFTQYIVDDIREPLKDASNNARVFSVIYDGATDASVTEVEIVYCRYVRDGKPLNCFVNLHEVEHAHAEGVFSAIDNAMVSAGIENWKEKLVGAGSDGAKVNVGINNSVATRMQGDGREHVVIVHCVAHRLELAILGAIKENEMLQTVQDMLNKIHKHYHYSPKALRELEMVAEAMGEKFLKPQRLSGTRWVPHIRRALQVLISKYSVILANFEHVSESRHGSTVEVQGRAKFLVKKLKDFRVVKFMMFMEDLLEIINILSLEFQKDDVTAVDVLDALDTATFSLVELGQRPGNTLQSFLDTVADSNGKYKGVLLMNYNDGTVAGHYQDIVDCTIDHISNRLSNSRDKARPVLEAARISDVRDWPTTRTDLPPYGNQELDTLLQQFLPVLSRMGCDQSELKKEWIQLKAHVGNLLMRHPNRNQAPSLSTFFLTDDYRKKFHNILMLVEIVFVLPMSSAVCERGFSAVNRIKSDWRASLSTEMLYGLLLVSIEGPELMEYDAEGALHRWWTAGKRIRRPAFEVAQRDDEGASEDEDELVEFILSQQE</sequence>
<accession>A0A9Q1CPJ9</accession>
<dbReference type="EMBL" id="JAIZAY010000001">
    <property type="protein sequence ID" value="KAJ8049046.1"/>
    <property type="molecule type" value="Genomic_DNA"/>
</dbReference>
<comment type="caution">
    <text evidence="1">The sequence shown here is derived from an EMBL/GenBank/DDBJ whole genome shotgun (WGS) entry which is preliminary data.</text>
</comment>